<dbReference type="InterPro" id="IPR008920">
    <property type="entry name" value="TF_FadR/GntR_C"/>
</dbReference>
<dbReference type="Pfam" id="PF00392">
    <property type="entry name" value="GntR"/>
    <property type="match status" value="1"/>
</dbReference>
<dbReference type="STRING" id="1122204.SAMN05421781_2627"/>
<dbReference type="PANTHER" id="PTHR43537:SF5">
    <property type="entry name" value="UXU OPERON TRANSCRIPTIONAL REGULATOR"/>
    <property type="match status" value="1"/>
</dbReference>
<sequence length="241" mass="27198">MTMDRIETKKIAEVIREKIEGMIKRGEVKPGEKLDSVVALSEKFDVSRSAVREALSALRAVGIVTIRQGEGTFVNQYDFSTITEMMNSRTLISKQEMKELFEVRHVLEKGASELAAVRRSEQDLEQMGTALEQMKQAAGGTDDLGEQADVRFHLAIVEASGNTLLKQMMGRLSDTMQKTMYETRKAWLFSEKRSFRRLLDEHQRIYTAINEQDPEAAAEAMSAHLTNVENVLSKGIEHTND</sequence>
<dbReference type="OrthoDB" id="9782299at2"/>
<feature type="domain" description="HTH gntR-type" evidence="4">
    <location>
        <begin position="9"/>
        <end position="77"/>
    </location>
</feature>
<protein>
    <submittedName>
        <fullName evidence="5">GntR family transcriptional regulator, transcriptional repressor for pyruvate dehydrogenase complex</fullName>
    </submittedName>
</protein>
<dbReference type="SMART" id="SM00345">
    <property type="entry name" value="HTH_GNTR"/>
    <property type="match status" value="1"/>
</dbReference>
<dbReference type="SUPFAM" id="SSF48008">
    <property type="entry name" value="GntR ligand-binding domain-like"/>
    <property type="match status" value="1"/>
</dbReference>
<dbReference type="CDD" id="cd07377">
    <property type="entry name" value="WHTH_GntR"/>
    <property type="match status" value="1"/>
</dbReference>
<keyword evidence="6" id="KW-1185">Reference proteome</keyword>
<dbReference type="InterPro" id="IPR036390">
    <property type="entry name" value="WH_DNA-bd_sf"/>
</dbReference>
<evidence type="ECO:0000256" key="1">
    <source>
        <dbReference type="ARBA" id="ARBA00023015"/>
    </source>
</evidence>
<dbReference type="InterPro" id="IPR000524">
    <property type="entry name" value="Tscrpt_reg_HTH_GntR"/>
</dbReference>
<keyword evidence="1" id="KW-0805">Transcription regulation</keyword>
<dbReference type="Gene3D" id="1.20.120.530">
    <property type="entry name" value="GntR ligand-binding domain-like"/>
    <property type="match status" value="1"/>
</dbReference>
<keyword evidence="5" id="KW-0670">Pyruvate</keyword>
<organism evidence="5 6">
    <name type="scientific">Marinococcus luteus</name>
    <dbReference type="NCBI Taxonomy" id="1122204"/>
    <lineage>
        <taxon>Bacteria</taxon>
        <taxon>Bacillati</taxon>
        <taxon>Bacillota</taxon>
        <taxon>Bacilli</taxon>
        <taxon>Bacillales</taxon>
        <taxon>Bacillaceae</taxon>
        <taxon>Marinococcus</taxon>
    </lineage>
</organism>
<dbReference type="InterPro" id="IPR036388">
    <property type="entry name" value="WH-like_DNA-bd_sf"/>
</dbReference>
<dbReference type="SMART" id="SM00895">
    <property type="entry name" value="FCD"/>
    <property type="match status" value="1"/>
</dbReference>
<dbReference type="SUPFAM" id="SSF46785">
    <property type="entry name" value="Winged helix' DNA-binding domain"/>
    <property type="match status" value="1"/>
</dbReference>
<dbReference type="PANTHER" id="PTHR43537">
    <property type="entry name" value="TRANSCRIPTIONAL REGULATOR, GNTR FAMILY"/>
    <property type="match status" value="1"/>
</dbReference>
<proteinExistence type="predicted"/>
<dbReference type="Pfam" id="PF07729">
    <property type="entry name" value="FCD"/>
    <property type="match status" value="1"/>
</dbReference>
<keyword evidence="3" id="KW-0804">Transcription</keyword>
<evidence type="ECO:0000313" key="5">
    <source>
        <dbReference type="EMBL" id="SDW87349.1"/>
    </source>
</evidence>
<dbReference type="AlphaFoldDB" id="A0A1H2X516"/>
<dbReference type="PROSITE" id="PS50949">
    <property type="entry name" value="HTH_GNTR"/>
    <property type="match status" value="1"/>
</dbReference>
<evidence type="ECO:0000313" key="6">
    <source>
        <dbReference type="Proteomes" id="UP000199488"/>
    </source>
</evidence>
<gene>
    <name evidence="5" type="ORF">SAMN05421781_2627</name>
</gene>
<evidence type="ECO:0000256" key="3">
    <source>
        <dbReference type="ARBA" id="ARBA00023163"/>
    </source>
</evidence>
<evidence type="ECO:0000256" key="2">
    <source>
        <dbReference type="ARBA" id="ARBA00023125"/>
    </source>
</evidence>
<dbReference type="RefSeq" id="WP_091615978.1">
    <property type="nucleotide sequence ID" value="NZ_FNNC01000006.1"/>
</dbReference>
<reference evidence="5 6" key="1">
    <citation type="submission" date="2016-10" db="EMBL/GenBank/DDBJ databases">
        <authorList>
            <person name="de Groot N.N."/>
        </authorList>
    </citation>
    <scope>NUCLEOTIDE SEQUENCE [LARGE SCALE GENOMIC DNA]</scope>
    <source>
        <strain evidence="5 6">DSM 23126</strain>
    </source>
</reference>
<dbReference type="PRINTS" id="PR00035">
    <property type="entry name" value="HTHGNTR"/>
</dbReference>
<dbReference type="EMBL" id="FNNC01000006">
    <property type="protein sequence ID" value="SDW87349.1"/>
    <property type="molecule type" value="Genomic_DNA"/>
</dbReference>
<dbReference type="GO" id="GO:0003677">
    <property type="term" value="F:DNA binding"/>
    <property type="evidence" value="ECO:0007669"/>
    <property type="project" value="UniProtKB-KW"/>
</dbReference>
<keyword evidence="2" id="KW-0238">DNA-binding</keyword>
<evidence type="ECO:0000259" key="4">
    <source>
        <dbReference type="PROSITE" id="PS50949"/>
    </source>
</evidence>
<dbReference type="Gene3D" id="1.10.10.10">
    <property type="entry name" value="Winged helix-like DNA-binding domain superfamily/Winged helix DNA-binding domain"/>
    <property type="match status" value="1"/>
</dbReference>
<name>A0A1H2X516_9BACI</name>
<dbReference type="GO" id="GO:0003700">
    <property type="term" value="F:DNA-binding transcription factor activity"/>
    <property type="evidence" value="ECO:0007669"/>
    <property type="project" value="InterPro"/>
</dbReference>
<dbReference type="Proteomes" id="UP000199488">
    <property type="component" value="Unassembled WGS sequence"/>
</dbReference>
<dbReference type="InterPro" id="IPR011711">
    <property type="entry name" value="GntR_C"/>
</dbReference>
<accession>A0A1H2X516</accession>